<keyword evidence="14" id="KW-1185">Reference proteome</keyword>
<dbReference type="InterPro" id="IPR003661">
    <property type="entry name" value="HisK_dim/P_dom"/>
</dbReference>
<dbReference type="PROSITE" id="PS50110">
    <property type="entry name" value="RESPONSE_REGULATORY"/>
    <property type="match status" value="1"/>
</dbReference>
<dbReference type="GO" id="GO:0071474">
    <property type="term" value="P:cellular hyperosmotic response"/>
    <property type="evidence" value="ECO:0007669"/>
    <property type="project" value="TreeGrafter"/>
</dbReference>
<feature type="domain" description="HAMP" evidence="12">
    <location>
        <begin position="131"/>
        <end position="184"/>
    </location>
</feature>
<dbReference type="SUPFAM" id="SSF55874">
    <property type="entry name" value="ATPase domain of HSP90 chaperone/DNA topoisomerase II/histidine kinase"/>
    <property type="match status" value="1"/>
</dbReference>
<protein>
    <recommendedName>
        <fullName evidence="2">histidine kinase</fullName>
        <ecNumber evidence="2">2.7.13.3</ecNumber>
    </recommendedName>
</protein>
<feature type="domain" description="Response regulatory" evidence="11">
    <location>
        <begin position="786"/>
        <end position="906"/>
    </location>
</feature>
<evidence type="ECO:0000256" key="7">
    <source>
        <dbReference type="ARBA" id="ARBA00022840"/>
    </source>
</evidence>
<dbReference type="CDD" id="cd00082">
    <property type="entry name" value="HisKA"/>
    <property type="match status" value="1"/>
</dbReference>
<dbReference type="PANTHER" id="PTHR45339:SF1">
    <property type="entry name" value="HYBRID SIGNAL TRANSDUCTION HISTIDINE KINASE J"/>
    <property type="match status" value="1"/>
</dbReference>
<name>A0A1U7LQY9_NEOID</name>
<accession>A0A1U7LQY9</accession>
<dbReference type="Gene3D" id="1.20.120.1530">
    <property type="match status" value="1"/>
</dbReference>
<evidence type="ECO:0000259" key="10">
    <source>
        <dbReference type="PROSITE" id="PS50109"/>
    </source>
</evidence>
<keyword evidence="8" id="KW-0902">Two-component regulatory system</keyword>
<evidence type="ECO:0000313" key="14">
    <source>
        <dbReference type="Proteomes" id="UP000186594"/>
    </source>
</evidence>
<dbReference type="InterPro" id="IPR003594">
    <property type="entry name" value="HATPase_dom"/>
</dbReference>
<dbReference type="InterPro" id="IPR036097">
    <property type="entry name" value="HisK_dim/P_sf"/>
</dbReference>
<feature type="domain" description="Histidine kinase" evidence="10">
    <location>
        <begin position="431"/>
        <end position="643"/>
    </location>
</feature>
<keyword evidence="4" id="KW-0808">Transferase</keyword>
<dbReference type="CDD" id="cd17546">
    <property type="entry name" value="REC_hyHK_CKI1_RcsC-like"/>
    <property type="match status" value="1"/>
</dbReference>
<organism evidence="13 14">
    <name type="scientific">Neolecta irregularis (strain DAH-3)</name>
    <dbReference type="NCBI Taxonomy" id="1198029"/>
    <lineage>
        <taxon>Eukaryota</taxon>
        <taxon>Fungi</taxon>
        <taxon>Dikarya</taxon>
        <taxon>Ascomycota</taxon>
        <taxon>Taphrinomycotina</taxon>
        <taxon>Neolectales</taxon>
        <taxon>Neolectaceae</taxon>
        <taxon>Neolecta</taxon>
    </lineage>
</organism>
<evidence type="ECO:0000256" key="6">
    <source>
        <dbReference type="ARBA" id="ARBA00022777"/>
    </source>
</evidence>
<keyword evidence="6 13" id="KW-0418">Kinase</keyword>
<dbReference type="Gene3D" id="3.30.565.10">
    <property type="entry name" value="Histidine kinase-like ATPase, C-terminal domain"/>
    <property type="match status" value="1"/>
</dbReference>
<dbReference type="Proteomes" id="UP000186594">
    <property type="component" value="Unassembled WGS sequence"/>
</dbReference>
<dbReference type="OrthoDB" id="10266508at2759"/>
<evidence type="ECO:0000256" key="4">
    <source>
        <dbReference type="ARBA" id="ARBA00022679"/>
    </source>
</evidence>
<dbReference type="InterPro" id="IPR036890">
    <property type="entry name" value="HATPase_C_sf"/>
</dbReference>
<comment type="caution">
    <text evidence="13">The sequence shown here is derived from an EMBL/GenBank/DDBJ whole genome shotgun (WGS) entry which is preliminary data.</text>
</comment>
<dbReference type="GO" id="GO:0016020">
    <property type="term" value="C:membrane"/>
    <property type="evidence" value="ECO:0007669"/>
    <property type="project" value="InterPro"/>
</dbReference>
<dbReference type="PRINTS" id="PR00344">
    <property type="entry name" value="BCTRLSENSOR"/>
</dbReference>
<dbReference type="FunFam" id="3.30.565.10:FF:000010">
    <property type="entry name" value="Sensor histidine kinase RcsC"/>
    <property type="match status" value="1"/>
</dbReference>
<dbReference type="Pfam" id="PF00512">
    <property type="entry name" value="HisKA"/>
    <property type="match status" value="1"/>
</dbReference>
<keyword evidence="3 9" id="KW-0597">Phosphoprotein</keyword>
<proteinExistence type="predicted"/>
<dbReference type="Pfam" id="PF00072">
    <property type="entry name" value="Response_reg"/>
    <property type="match status" value="1"/>
</dbReference>
<dbReference type="PROSITE" id="PS50109">
    <property type="entry name" value="HIS_KIN"/>
    <property type="match status" value="1"/>
</dbReference>
<dbReference type="InterPro" id="IPR005467">
    <property type="entry name" value="His_kinase_dom"/>
</dbReference>
<evidence type="ECO:0000256" key="8">
    <source>
        <dbReference type="ARBA" id="ARBA00023012"/>
    </source>
</evidence>
<dbReference type="PANTHER" id="PTHR45339">
    <property type="entry name" value="HYBRID SIGNAL TRANSDUCTION HISTIDINE KINASE J"/>
    <property type="match status" value="1"/>
</dbReference>
<dbReference type="SUPFAM" id="SSF52172">
    <property type="entry name" value="CheY-like"/>
    <property type="match status" value="2"/>
</dbReference>
<dbReference type="InterPro" id="IPR004358">
    <property type="entry name" value="Sig_transdc_His_kin-like_C"/>
</dbReference>
<feature type="modified residue" description="4-aspartylphosphate" evidence="9">
    <location>
        <position position="836"/>
    </location>
</feature>
<dbReference type="EC" id="2.7.13.3" evidence="2"/>
<dbReference type="SMART" id="SM00388">
    <property type="entry name" value="HisKA"/>
    <property type="match status" value="1"/>
</dbReference>
<evidence type="ECO:0000256" key="2">
    <source>
        <dbReference type="ARBA" id="ARBA00012438"/>
    </source>
</evidence>
<evidence type="ECO:0000259" key="12">
    <source>
        <dbReference type="PROSITE" id="PS50885"/>
    </source>
</evidence>
<dbReference type="SMART" id="SM00387">
    <property type="entry name" value="HATPase_c"/>
    <property type="match status" value="1"/>
</dbReference>
<dbReference type="OMA" id="CLAAQMD"/>
<evidence type="ECO:0000313" key="13">
    <source>
        <dbReference type="EMBL" id="OLL24931.1"/>
    </source>
</evidence>
<dbReference type="Gene3D" id="1.10.287.130">
    <property type="match status" value="1"/>
</dbReference>
<evidence type="ECO:0000256" key="3">
    <source>
        <dbReference type="ARBA" id="ARBA00022553"/>
    </source>
</evidence>
<dbReference type="STRING" id="1198029.A0A1U7LQY9"/>
<dbReference type="FunFam" id="1.10.287.130:FF:000002">
    <property type="entry name" value="Two-component osmosensing histidine kinase"/>
    <property type="match status" value="1"/>
</dbReference>
<dbReference type="InterPro" id="IPR011006">
    <property type="entry name" value="CheY-like_superfamily"/>
</dbReference>
<evidence type="ECO:0000256" key="1">
    <source>
        <dbReference type="ARBA" id="ARBA00000085"/>
    </source>
</evidence>
<dbReference type="InterPro" id="IPR001789">
    <property type="entry name" value="Sig_transdc_resp-reg_receiver"/>
</dbReference>
<dbReference type="Pfam" id="PF02518">
    <property type="entry name" value="HATPase_c"/>
    <property type="match status" value="1"/>
</dbReference>
<dbReference type="SUPFAM" id="SSF47384">
    <property type="entry name" value="Homodimeric domain of signal transducing histidine kinase"/>
    <property type="match status" value="1"/>
</dbReference>
<dbReference type="AlphaFoldDB" id="A0A1U7LQY9"/>
<dbReference type="EMBL" id="LXFE01000563">
    <property type="protein sequence ID" value="OLL24931.1"/>
    <property type="molecule type" value="Genomic_DNA"/>
</dbReference>
<dbReference type="PROSITE" id="PS50885">
    <property type="entry name" value="HAMP"/>
    <property type="match status" value="1"/>
</dbReference>
<dbReference type="InterPro" id="IPR003660">
    <property type="entry name" value="HAMP_dom"/>
</dbReference>
<dbReference type="GO" id="GO:0000155">
    <property type="term" value="F:phosphorelay sensor kinase activity"/>
    <property type="evidence" value="ECO:0007669"/>
    <property type="project" value="InterPro"/>
</dbReference>
<evidence type="ECO:0000256" key="5">
    <source>
        <dbReference type="ARBA" id="ARBA00022741"/>
    </source>
</evidence>
<comment type="catalytic activity">
    <reaction evidence="1">
        <text>ATP + protein L-histidine = ADP + protein N-phospho-L-histidine.</text>
        <dbReference type="EC" id="2.7.13.3"/>
    </reaction>
</comment>
<keyword evidence="5" id="KW-0547">Nucleotide-binding</keyword>
<evidence type="ECO:0000256" key="9">
    <source>
        <dbReference type="PROSITE-ProRule" id="PRU00169"/>
    </source>
</evidence>
<reference evidence="13 14" key="1">
    <citation type="submission" date="2016-04" db="EMBL/GenBank/DDBJ databases">
        <title>Evolutionary innovation and constraint leading to complex multicellularity in the Ascomycota.</title>
        <authorList>
            <person name="Cisse O."/>
            <person name="Nguyen A."/>
            <person name="Hewitt D.A."/>
            <person name="Jedd G."/>
            <person name="Stajich J.E."/>
        </authorList>
    </citation>
    <scope>NUCLEOTIDE SEQUENCE [LARGE SCALE GENOMIC DNA]</scope>
    <source>
        <strain evidence="13 14">DAH-3</strain>
    </source>
</reference>
<dbReference type="Gene3D" id="3.40.50.2300">
    <property type="match status" value="1"/>
</dbReference>
<keyword evidence="7" id="KW-0067">ATP-binding</keyword>
<gene>
    <name evidence="13" type="ORF">NEOLI_004859</name>
</gene>
<dbReference type="GO" id="GO:0005524">
    <property type="term" value="F:ATP binding"/>
    <property type="evidence" value="ECO:0007669"/>
    <property type="project" value="UniProtKB-KW"/>
</dbReference>
<dbReference type="CDD" id="cd16922">
    <property type="entry name" value="HATPase_EvgS-ArcB-TorS-like"/>
    <property type="match status" value="1"/>
</dbReference>
<dbReference type="SMART" id="SM00448">
    <property type="entry name" value="REC"/>
    <property type="match status" value="1"/>
</dbReference>
<sequence>MPPCPLAAAADLLARIACGDPVDPAPAVLDAHPALAAAIRAIHARLAPQPSLCATTPCIAPSLNATASRNSRDLSLDTLQQDLHLIFARMRDDWALSSADIVARCSALLSQDSPSPVPAEMEVVQLKNTNEAFTTALGEIIEVVKAVAKGDLSKTVTAEHANPMLAELKVTINAMVGHLRTFASEVTRVAREVGTEGILGGQAKIEGVEGTWRQLADNVREISSVTTAVASGDLSTQKAKCMYPSRLCSNSSLLLKTTINNMVNRLNVFAFEVTRVAREVGIDGKLGVQAEVNDVHGTWKEITSNVNTMATNLTSVCPPSSLLISASNYCSPLMLTQGSAFPHVPCSLKVRAFAQITASATDGDFTRFITVEASGGRSSFFDILTAEMDTLKTKINQMVHNLRDSIQKNTQAKEAAELANRAKSEFLANITPMNGIIGMTTLTLETELTRAQRENLLIVQNLAHSLLAIIDDILDISKIEANRMNVEQIPFSLRAAVFGVLKTLAVKATQKDLALNYDVDNNIPDHVIGDPLRLKQVITNLKFTDQGHVALSVRMEHNTVTEPGSLLLKFCVADTGIGIPQDKKKIIFGTFVQADGSTTRKFGGTGLGLSISKNLVDLMGGVVWVEGEYGSGSQFYFTIKFKEGELDINAQMQQMQSFHGRSILFIDVLRDQTGVALIITKLGLVPHVVHSIEEASNFPKSTLFDTIIVDSLEPAMKLREVQSLRYIPVVLLAPSIPNLNLKSCLDLGITSYSNTPTDIGDLSSALLPALESRASPSSSENPKTLNILLAEDNEVNQKLAVKILEKYKHKVIVVDNGQAAVEAVKGDQDFDAILMDVQMPIMGGFEATGLIREWERENNRPSLPIIALTAHAMLGDKEKCLAASMTDYVQKPLKISELERALARVQEHRESHRPWVTKNSYVQPKYDRTGLVTRILPDIDLAGLAEQQCISRPCSRSGVDDISLVITPLI</sequence>
<evidence type="ECO:0000259" key="11">
    <source>
        <dbReference type="PROSITE" id="PS50110"/>
    </source>
</evidence>
<dbReference type="SMART" id="SM00304">
    <property type="entry name" value="HAMP"/>
    <property type="match status" value="2"/>
</dbReference>